<evidence type="ECO:0000256" key="1">
    <source>
        <dbReference type="SAM" id="MobiDB-lite"/>
    </source>
</evidence>
<name>A0A171DLG1_9ACTN</name>
<keyword evidence="3" id="KW-1185">Reference proteome</keyword>
<comment type="caution">
    <text evidence="2">The sequence shown here is derived from an EMBL/GenBank/DDBJ whole genome shotgun (WGS) entry which is preliminary data.</text>
</comment>
<feature type="compositionally biased region" description="Basic and acidic residues" evidence="1">
    <location>
        <begin position="30"/>
        <end position="44"/>
    </location>
</feature>
<reference evidence="3" key="2">
    <citation type="submission" date="2016-04" db="EMBL/GenBank/DDBJ databases">
        <title>Planomonospora sphaerica JCM9374 whole genome shotgun sequence.</title>
        <authorList>
            <person name="Suzuki T."/>
            <person name="Dohra H."/>
            <person name="Kodani S."/>
        </authorList>
    </citation>
    <scope>NUCLEOTIDE SEQUENCE [LARGE SCALE GENOMIC DNA]</scope>
    <source>
        <strain evidence="3">JCM 9374</strain>
    </source>
</reference>
<proteinExistence type="predicted"/>
<evidence type="ECO:0000313" key="2">
    <source>
        <dbReference type="EMBL" id="GAT69720.1"/>
    </source>
</evidence>
<feature type="compositionally biased region" description="Basic residues" evidence="1">
    <location>
        <begin position="1"/>
        <end position="10"/>
    </location>
</feature>
<organism evidence="2 3">
    <name type="scientific">Planomonospora sphaerica</name>
    <dbReference type="NCBI Taxonomy" id="161355"/>
    <lineage>
        <taxon>Bacteria</taxon>
        <taxon>Bacillati</taxon>
        <taxon>Actinomycetota</taxon>
        <taxon>Actinomycetes</taxon>
        <taxon>Streptosporangiales</taxon>
        <taxon>Streptosporangiaceae</taxon>
        <taxon>Planomonospora</taxon>
    </lineage>
</organism>
<feature type="region of interest" description="Disordered" evidence="1">
    <location>
        <begin position="1"/>
        <end position="44"/>
    </location>
</feature>
<gene>
    <name evidence="2" type="ORF">PS9374_05397</name>
</gene>
<reference evidence="2 3" key="1">
    <citation type="journal article" date="2016" name="Genome Announc.">
        <title>Draft Genome Sequence of Planomonospora sphaerica JCM9374, a Rare Actinomycete.</title>
        <authorList>
            <person name="Dohra H."/>
            <person name="Suzuki T."/>
            <person name="Inoue Y."/>
            <person name="Kodani S."/>
        </authorList>
    </citation>
    <scope>NUCLEOTIDE SEQUENCE [LARGE SCALE GENOMIC DNA]</scope>
    <source>
        <strain evidence="2 3">JCM 9374</strain>
    </source>
</reference>
<dbReference type="Proteomes" id="UP000077701">
    <property type="component" value="Unassembled WGS sequence"/>
</dbReference>
<sequence length="44" mass="4865">MTDHRHSKRRTGTEDESVHARRGPGPDPITKGDCHDEPLGKESA</sequence>
<dbReference type="AlphaFoldDB" id="A0A171DLG1"/>
<protein>
    <submittedName>
        <fullName evidence="2">Uncharacterized protein</fullName>
    </submittedName>
</protein>
<evidence type="ECO:0000313" key="3">
    <source>
        <dbReference type="Proteomes" id="UP000077701"/>
    </source>
</evidence>
<accession>A0A171DLG1</accession>
<dbReference type="RefSeq" id="WP_269435894.1">
    <property type="nucleotide sequence ID" value="NZ_BDCX01000014.1"/>
</dbReference>
<dbReference type="EMBL" id="BDCX01000014">
    <property type="protein sequence ID" value="GAT69720.1"/>
    <property type="molecule type" value="Genomic_DNA"/>
</dbReference>